<protein>
    <submittedName>
        <fullName evidence="3">Protein alcS</fullName>
    </submittedName>
</protein>
<keyword evidence="2" id="KW-0472">Membrane</keyword>
<reference evidence="3" key="1">
    <citation type="submission" date="2020-04" db="EMBL/GenBank/DDBJ databases">
        <title>Draft genome resource of the tomato pathogen Pseudocercospora fuligena.</title>
        <authorList>
            <person name="Zaccaron A."/>
        </authorList>
    </citation>
    <scope>NUCLEOTIDE SEQUENCE</scope>
    <source>
        <strain evidence="3">PF001</strain>
    </source>
</reference>
<comment type="caution">
    <text evidence="3">The sequence shown here is derived from an EMBL/GenBank/DDBJ whole genome shotgun (WGS) entry which is preliminary data.</text>
</comment>
<dbReference type="InterPro" id="IPR051633">
    <property type="entry name" value="AceTr"/>
</dbReference>
<dbReference type="PANTHER" id="PTHR31123:SF4">
    <property type="entry name" value="PROTEIN ALCS"/>
    <property type="match status" value="1"/>
</dbReference>
<feature type="transmembrane region" description="Helical" evidence="2">
    <location>
        <begin position="276"/>
        <end position="300"/>
    </location>
</feature>
<dbReference type="PANTHER" id="PTHR31123">
    <property type="entry name" value="ACCUMULATION OF DYADS PROTEIN 2-RELATED"/>
    <property type="match status" value="1"/>
</dbReference>
<evidence type="ECO:0000313" key="4">
    <source>
        <dbReference type="Proteomes" id="UP000660729"/>
    </source>
</evidence>
<dbReference type="EMBL" id="JABCIY010000313">
    <property type="protein sequence ID" value="KAF7185651.1"/>
    <property type="molecule type" value="Genomic_DNA"/>
</dbReference>
<feature type="transmembrane region" description="Helical" evidence="2">
    <location>
        <begin position="235"/>
        <end position="256"/>
    </location>
</feature>
<evidence type="ECO:0000313" key="3">
    <source>
        <dbReference type="EMBL" id="KAF7185651.1"/>
    </source>
</evidence>
<evidence type="ECO:0000256" key="2">
    <source>
        <dbReference type="SAM" id="Phobius"/>
    </source>
</evidence>
<proteinExistence type="predicted"/>
<keyword evidence="2" id="KW-1133">Transmembrane helix</keyword>
<feature type="transmembrane region" description="Helical" evidence="2">
    <location>
        <begin position="208"/>
        <end position="228"/>
    </location>
</feature>
<dbReference type="Proteomes" id="UP000660729">
    <property type="component" value="Unassembled WGS sequence"/>
</dbReference>
<gene>
    <name evidence="3" type="ORF">HII31_12992</name>
</gene>
<organism evidence="3 4">
    <name type="scientific">Pseudocercospora fuligena</name>
    <dbReference type="NCBI Taxonomy" id="685502"/>
    <lineage>
        <taxon>Eukaryota</taxon>
        <taxon>Fungi</taxon>
        <taxon>Dikarya</taxon>
        <taxon>Ascomycota</taxon>
        <taxon>Pezizomycotina</taxon>
        <taxon>Dothideomycetes</taxon>
        <taxon>Dothideomycetidae</taxon>
        <taxon>Mycosphaerellales</taxon>
        <taxon>Mycosphaerellaceae</taxon>
        <taxon>Pseudocercospora</taxon>
    </lineage>
</organism>
<dbReference type="GO" id="GO:0015123">
    <property type="term" value="F:acetate transmembrane transporter activity"/>
    <property type="evidence" value="ECO:0007669"/>
    <property type="project" value="TreeGrafter"/>
</dbReference>
<dbReference type="AlphaFoldDB" id="A0A8H6R6U2"/>
<dbReference type="GO" id="GO:0005886">
    <property type="term" value="C:plasma membrane"/>
    <property type="evidence" value="ECO:0007669"/>
    <property type="project" value="TreeGrafter"/>
</dbReference>
<evidence type="ECO:0000256" key="1">
    <source>
        <dbReference type="SAM" id="MobiDB-lite"/>
    </source>
</evidence>
<name>A0A8H6R6U2_9PEZI</name>
<keyword evidence="4" id="KW-1185">Reference proteome</keyword>
<dbReference type="OrthoDB" id="3648309at2759"/>
<feature type="region of interest" description="Disordered" evidence="1">
    <location>
        <begin position="1"/>
        <end position="36"/>
    </location>
</feature>
<keyword evidence="2" id="KW-0812">Transmembrane</keyword>
<accession>A0A8H6R6U2</accession>
<sequence length="325" mass="35471">MASTAKMAADGNHTNGNYSSNDEKPIEFHQNGGDSTRDMATEALERIRTTGSITMTPEQFERLYLQPQGQVKGGRLCGGLNAIVLPAPGMAWFYTIGRGYFHKFGTAADHTQRFPVLSEGHVCGLEGFLSSSLATPFPLSCSSSMVRSQMATLIVLRAAYEHATGGILFGWAATLQPYFDTAGAFAPPTGNYQTQNQEYRAGLMEGPFWSSLAFQPLAAGMLSLIFLVGALRVNIVFVLVFFTVSIGFLTLSASFWKMGLGEMVLYERLLEATGGFWFVTSLLGWYLLFVQVMDAVGFAWPLPVGDLSGYWAKREKTKKPAGDQV</sequence>